<protein>
    <submittedName>
        <fullName evidence="10">Extracellular metalloprotease</fullName>
    </submittedName>
</protein>
<dbReference type="Gene3D" id="3.40.390.10">
    <property type="entry name" value="Collagenase (Catalytic Domain)"/>
    <property type="match status" value="1"/>
</dbReference>
<dbReference type="InterPro" id="IPR008754">
    <property type="entry name" value="Peptidase_M43"/>
</dbReference>
<keyword evidence="5" id="KW-0378">Hydrolase</keyword>
<evidence type="ECO:0000256" key="3">
    <source>
        <dbReference type="ARBA" id="ARBA00022723"/>
    </source>
</evidence>
<dbReference type="SUPFAM" id="SSF55486">
    <property type="entry name" value="Metalloproteases ('zincins'), catalytic domain"/>
    <property type="match status" value="1"/>
</dbReference>
<dbReference type="AlphaFoldDB" id="A0A5N5QH28"/>
<feature type="domain" description="Peptidase M43 pregnancy-associated plasma-A" evidence="9">
    <location>
        <begin position="286"/>
        <end position="377"/>
    </location>
</feature>
<keyword evidence="8" id="KW-1015">Disulfide bond</keyword>
<comment type="similarity">
    <text evidence="1">Belongs to the peptidase M43B family.</text>
</comment>
<organism evidence="10 11">
    <name type="scientific">Ceratobasidium theobromae</name>
    <dbReference type="NCBI Taxonomy" id="1582974"/>
    <lineage>
        <taxon>Eukaryota</taxon>
        <taxon>Fungi</taxon>
        <taxon>Dikarya</taxon>
        <taxon>Basidiomycota</taxon>
        <taxon>Agaricomycotina</taxon>
        <taxon>Agaricomycetes</taxon>
        <taxon>Cantharellales</taxon>
        <taxon>Ceratobasidiaceae</taxon>
        <taxon>Ceratobasidium</taxon>
    </lineage>
</organism>
<evidence type="ECO:0000256" key="8">
    <source>
        <dbReference type="ARBA" id="ARBA00023157"/>
    </source>
</evidence>
<dbReference type="EMBL" id="SSOP01000146">
    <property type="protein sequence ID" value="KAB5590766.1"/>
    <property type="molecule type" value="Genomic_DNA"/>
</dbReference>
<dbReference type="PANTHER" id="PTHR47466:SF1">
    <property type="entry name" value="METALLOPROTEASE MEP1 (AFU_ORTHOLOGUE AFUA_1G07730)-RELATED"/>
    <property type="match status" value="1"/>
</dbReference>
<sequence>MKSATSQLLSFALGEMVLSSNQFKTTALRQRTDGFVNTGGAKLELKPAFCVWKHSLRTWTLFNLPKQGRGYSGGAWRITRRRPEQSDQHAVNARQTALNVTDARIRVVPVLAGTLNRRAPVRTCGSEPKQVAYHNYRLAAESDFNWRILSGQAMTNCGPTINVFWHVIKAGEALAEGNLPDSQIVDSIKATNTHYKGLGLTLKLARVDRTTNATWFNYIAPGLPSNTDMKTHLRKGGPADLNIYTVGFTGGEGQGLLGYSTFPSSYAGDPKDDGVVIHYATVPGGTYNEYNQGKTLTHELGHWLGLYHNFQGDSCTGPGDYVDETPPQLTPSIGCPVGKDTCPGGGVDGIHNYMDYSYDSCMNEFTKGQLARAKEQVKQYRGIRL</sequence>
<evidence type="ECO:0000256" key="5">
    <source>
        <dbReference type="ARBA" id="ARBA00022801"/>
    </source>
</evidence>
<keyword evidence="11" id="KW-1185">Reference proteome</keyword>
<reference evidence="10 11" key="1">
    <citation type="journal article" date="2019" name="Fungal Biol. Biotechnol.">
        <title>Draft genome sequence of fastidious pathogen Ceratobasidium theobromae, which causes vascular-streak dieback in Theobroma cacao.</title>
        <authorList>
            <person name="Ali S.S."/>
            <person name="Asman A."/>
            <person name="Shao J."/>
            <person name="Firmansyah A.P."/>
            <person name="Susilo A.W."/>
            <person name="Rosmana A."/>
            <person name="McMahon P."/>
            <person name="Junaid M."/>
            <person name="Guest D."/>
            <person name="Kheng T.Y."/>
            <person name="Meinhardt L.W."/>
            <person name="Bailey B.A."/>
        </authorList>
    </citation>
    <scope>NUCLEOTIDE SEQUENCE [LARGE SCALE GENOMIC DNA]</scope>
    <source>
        <strain evidence="10 11">CT2</strain>
    </source>
</reference>
<dbReference type="InterPro" id="IPR024079">
    <property type="entry name" value="MetalloPept_cat_dom_sf"/>
</dbReference>
<dbReference type="OrthoDB" id="536211at2759"/>
<dbReference type="Pfam" id="PF05572">
    <property type="entry name" value="Peptidase_M43"/>
    <property type="match status" value="1"/>
</dbReference>
<name>A0A5N5QH28_9AGAM</name>
<dbReference type="GO" id="GO:0008237">
    <property type="term" value="F:metallopeptidase activity"/>
    <property type="evidence" value="ECO:0007669"/>
    <property type="project" value="UniProtKB-KW"/>
</dbReference>
<evidence type="ECO:0000256" key="7">
    <source>
        <dbReference type="ARBA" id="ARBA00023049"/>
    </source>
</evidence>
<keyword evidence="4" id="KW-0732">Signal</keyword>
<keyword evidence="2 10" id="KW-0645">Protease</keyword>
<keyword evidence="6" id="KW-0862">Zinc</keyword>
<dbReference type="Proteomes" id="UP000383932">
    <property type="component" value="Unassembled WGS sequence"/>
</dbReference>
<evidence type="ECO:0000259" key="9">
    <source>
        <dbReference type="Pfam" id="PF05572"/>
    </source>
</evidence>
<evidence type="ECO:0000256" key="2">
    <source>
        <dbReference type="ARBA" id="ARBA00022670"/>
    </source>
</evidence>
<evidence type="ECO:0000256" key="6">
    <source>
        <dbReference type="ARBA" id="ARBA00022833"/>
    </source>
</evidence>
<proteinExistence type="inferred from homology"/>
<keyword evidence="7 10" id="KW-0482">Metalloprotease</keyword>
<keyword evidence="3" id="KW-0479">Metal-binding</keyword>
<evidence type="ECO:0000256" key="1">
    <source>
        <dbReference type="ARBA" id="ARBA00008721"/>
    </source>
</evidence>
<dbReference type="GO" id="GO:0046872">
    <property type="term" value="F:metal ion binding"/>
    <property type="evidence" value="ECO:0007669"/>
    <property type="project" value="UniProtKB-KW"/>
</dbReference>
<comment type="caution">
    <text evidence="10">The sequence shown here is derived from an EMBL/GenBank/DDBJ whole genome shotgun (WGS) entry which is preliminary data.</text>
</comment>
<dbReference type="PANTHER" id="PTHR47466">
    <property type="match status" value="1"/>
</dbReference>
<accession>A0A5N5QH28</accession>
<gene>
    <name evidence="10" type="ORF">CTheo_5793</name>
</gene>
<dbReference type="GO" id="GO:0006508">
    <property type="term" value="P:proteolysis"/>
    <property type="evidence" value="ECO:0007669"/>
    <property type="project" value="UniProtKB-KW"/>
</dbReference>
<evidence type="ECO:0000313" key="11">
    <source>
        <dbReference type="Proteomes" id="UP000383932"/>
    </source>
</evidence>
<evidence type="ECO:0000256" key="4">
    <source>
        <dbReference type="ARBA" id="ARBA00022729"/>
    </source>
</evidence>
<dbReference type="CDD" id="cd04275">
    <property type="entry name" value="ZnMc_pappalysin_like"/>
    <property type="match status" value="1"/>
</dbReference>
<evidence type="ECO:0000313" key="10">
    <source>
        <dbReference type="EMBL" id="KAB5590766.1"/>
    </source>
</evidence>